<reference evidence="1 2" key="1">
    <citation type="journal article" date="2019" name="Nat. Ecol. Evol.">
        <title>Megaphylogeny resolves global patterns of mushroom evolution.</title>
        <authorList>
            <person name="Varga T."/>
            <person name="Krizsan K."/>
            <person name="Foldi C."/>
            <person name="Dima B."/>
            <person name="Sanchez-Garcia M."/>
            <person name="Sanchez-Ramirez S."/>
            <person name="Szollosi G.J."/>
            <person name="Szarkandi J.G."/>
            <person name="Papp V."/>
            <person name="Albert L."/>
            <person name="Andreopoulos W."/>
            <person name="Angelini C."/>
            <person name="Antonin V."/>
            <person name="Barry K.W."/>
            <person name="Bougher N.L."/>
            <person name="Buchanan P."/>
            <person name="Buyck B."/>
            <person name="Bense V."/>
            <person name="Catcheside P."/>
            <person name="Chovatia M."/>
            <person name="Cooper J."/>
            <person name="Damon W."/>
            <person name="Desjardin D."/>
            <person name="Finy P."/>
            <person name="Geml J."/>
            <person name="Haridas S."/>
            <person name="Hughes K."/>
            <person name="Justo A."/>
            <person name="Karasinski D."/>
            <person name="Kautmanova I."/>
            <person name="Kiss B."/>
            <person name="Kocsube S."/>
            <person name="Kotiranta H."/>
            <person name="LaButti K.M."/>
            <person name="Lechner B.E."/>
            <person name="Liimatainen K."/>
            <person name="Lipzen A."/>
            <person name="Lukacs Z."/>
            <person name="Mihaltcheva S."/>
            <person name="Morgado L.N."/>
            <person name="Niskanen T."/>
            <person name="Noordeloos M.E."/>
            <person name="Ohm R.A."/>
            <person name="Ortiz-Santana B."/>
            <person name="Ovrebo C."/>
            <person name="Racz N."/>
            <person name="Riley R."/>
            <person name="Savchenko A."/>
            <person name="Shiryaev A."/>
            <person name="Soop K."/>
            <person name="Spirin V."/>
            <person name="Szebenyi C."/>
            <person name="Tomsovsky M."/>
            <person name="Tulloss R.E."/>
            <person name="Uehling J."/>
            <person name="Grigoriev I.V."/>
            <person name="Vagvolgyi C."/>
            <person name="Papp T."/>
            <person name="Martin F.M."/>
            <person name="Miettinen O."/>
            <person name="Hibbett D.S."/>
            <person name="Nagy L.G."/>
        </authorList>
    </citation>
    <scope>NUCLEOTIDE SEQUENCE [LARGE SCALE GENOMIC DNA]</scope>
    <source>
        <strain evidence="1 2">CBS 309.79</strain>
    </source>
</reference>
<dbReference type="EMBL" id="ML178859">
    <property type="protein sequence ID" value="TFK96533.1"/>
    <property type="molecule type" value="Genomic_DNA"/>
</dbReference>
<name>A0A5C3QDJ0_9AGAR</name>
<gene>
    <name evidence="1" type="ORF">BDV98DRAFT_515605</name>
</gene>
<keyword evidence="2" id="KW-1185">Reference proteome</keyword>
<accession>A0A5C3QDJ0</accession>
<dbReference type="OrthoDB" id="3187773at2759"/>
<sequence length="138" mass="15535">MPCNFNPVKDCTKFQVFYLAVATFYAPSNYCGVGGIKTERIRCIPNWNRKGACQDCVFVEIDSESSSHDGFCGLTVSRAMLLFLFEFKRQTLPCALVQWFKSVGTGLHADFGMWLVQANTNRCTGLQDQTVVHLDTFL</sequence>
<dbReference type="AlphaFoldDB" id="A0A5C3QDJ0"/>
<protein>
    <submittedName>
        <fullName evidence="1">Uncharacterized protein</fullName>
    </submittedName>
</protein>
<dbReference type="STRING" id="1884261.A0A5C3QDJ0"/>
<dbReference type="Proteomes" id="UP000305067">
    <property type="component" value="Unassembled WGS sequence"/>
</dbReference>
<evidence type="ECO:0000313" key="2">
    <source>
        <dbReference type="Proteomes" id="UP000305067"/>
    </source>
</evidence>
<organism evidence="1 2">
    <name type="scientific">Pterulicium gracile</name>
    <dbReference type="NCBI Taxonomy" id="1884261"/>
    <lineage>
        <taxon>Eukaryota</taxon>
        <taxon>Fungi</taxon>
        <taxon>Dikarya</taxon>
        <taxon>Basidiomycota</taxon>
        <taxon>Agaricomycotina</taxon>
        <taxon>Agaricomycetes</taxon>
        <taxon>Agaricomycetidae</taxon>
        <taxon>Agaricales</taxon>
        <taxon>Pleurotineae</taxon>
        <taxon>Pterulaceae</taxon>
        <taxon>Pterulicium</taxon>
    </lineage>
</organism>
<proteinExistence type="predicted"/>
<evidence type="ECO:0000313" key="1">
    <source>
        <dbReference type="EMBL" id="TFK96533.1"/>
    </source>
</evidence>